<evidence type="ECO:0000256" key="4">
    <source>
        <dbReference type="SAM" id="MobiDB-lite"/>
    </source>
</evidence>
<comment type="caution">
    <text evidence="6">The sequence shown here is derived from an EMBL/GenBank/DDBJ whole genome shotgun (WGS) entry which is preliminary data.</text>
</comment>
<evidence type="ECO:0000256" key="2">
    <source>
        <dbReference type="ARBA" id="ARBA00022490"/>
    </source>
</evidence>
<sequence>MGCTVGTAAPRQVRSRHSSRRSSRKHSRRSTRTMPVTPPKRSSPCNSEPTFGGEHCSEAVTIGTSEAEDPKPQEQTFECKCQEYIASNADNIYDPYGERVDVQLEPGKHLLVKVGGGWEQFEDYLTRHQPRQMTTRDRTDTSPVAEWDRDRDHSFFIPYSPRNSRQEEKEPFVAKAGYVVFKSTYKSTGNEGSQRLSGGEAEVRKPNRKRAKAKNDIISTSEAPDEPNELTKPNRKHAKAKNDMISSSEAPDKPNELTKPNRKHAKAKNDIISTSEAPDEPSELTKSNRKRAEARNDIISTSEAPDEPNELT</sequence>
<feature type="region of interest" description="Disordered" evidence="4">
    <location>
        <begin position="187"/>
        <end position="312"/>
    </location>
</feature>
<dbReference type="Gene3D" id="3.30.920.20">
    <property type="entry name" value="Gas2-like domain"/>
    <property type="match status" value="1"/>
</dbReference>
<keyword evidence="2" id="KW-0963">Cytoplasm</keyword>
<feature type="compositionally biased region" description="Basic residues" evidence="4">
    <location>
        <begin position="13"/>
        <end position="31"/>
    </location>
</feature>
<accession>A0ABD0JWQ3</accession>
<keyword evidence="3" id="KW-0206">Cytoskeleton</keyword>
<organism evidence="6 7">
    <name type="scientific">Batillaria attramentaria</name>
    <dbReference type="NCBI Taxonomy" id="370345"/>
    <lineage>
        <taxon>Eukaryota</taxon>
        <taxon>Metazoa</taxon>
        <taxon>Spiralia</taxon>
        <taxon>Lophotrochozoa</taxon>
        <taxon>Mollusca</taxon>
        <taxon>Gastropoda</taxon>
        <taxon>Caenogastropoda</taxon>
        <taxon>Sorbeoconcha</taxon>
        <taxon>Cerithioidea</taxon>
        <taxon>Batillariidae</taxon>
        <taxon>Batillaria</taxon>
    </lineage>
</organism>
<dbReference type="InterPro" id="IPR036534">
    <property type="entry name" value="GAR_dom_sf"/>
</dbReference>
<dbReference type="Proteomes" id="UP001519460">
    <property type="component" value="Unassembled WGS sequence"/>
</dbReference>
<feature type="compositionally biased region" description="Polar residues" evidence="4">
    <location>
        <begin position="187"/>
        <end position="196"/>
    </location>
</feature>
<feature type="region of interest" description="Disordered" evidence="4">
    <location>
        <begin position="1"/>
        <end position="75"/>
    </location>
</feature>
<dbReference type="InterPro" id="IPR003108">
    <property type="entry name" value="GAR_dom"/>
</dbReference>
<name>A0ABD0JWQ3_9CAEN</name>
<evidence type="ECO:0000313" key="6">
    <source>
        <dbReference type="EMBL" id="KAK7479169.1"/>
    </source>
</evidence>
<evidence type="ECO:0000256" key="3">
    <source>
        <dbReference type="ARBA" id="ARBA00023212"/>
    </source>
</evidence>
<dbReference type="EMBL" id="JACVVK020000309">
    <property type="protein sequence ID" value="KAK7479169.1"/>
    <property type="molecule type" value="Genomic_DNA"/>
</dbReference>
<evidence type="ECO:0000259" key="5">
    <source>
        <dbReference type="Pfam" id="PF02187"/>
    </source>
</evidence>
<feature type="domain" description="GAR" evidence="5">
    <location>
        <begin position="79"/>
        <end position="132"/>
    </location>
</feature>
<evidence type="ECO:0000256" key="1">
    <source>
        <dbReference type="ARBA" id="ARBA00004245"/>
    </source>
</evidence>
<comment type="subcellular location">
    <subcellularLocation>
        <location evidence="1">Cytoplasm</location>
        <location evidence="1">Cytoskeleton</location>
    </subcellularLocation>
</comment>
<dbReference type="Pfam" id="PF02187">
    <property type="entry name" value="GAS2"/>
    <property type="match status" value="1"/>
</dbReference>
<gene>
    <name evidence="6" type="ORF">BaRGS_00029610</name>
</gene>
<dbReference type="AlphaFoldDB" id="A0ABD0JWQ3"/>
<reference evidence="6 7" key="1">
    <citation type="journal article" date="2023" name="Sci. Data">
        <title>Genome assembly of the Korean intertidal mud-creeper Batillaria attramentaria.</title>
        <authorList>
            <person name="Patra A.K."/>
            <person name="Ho P.T."/>
            <person name="Jun S."/>
            <person name="Lee S.J."/>
            <person name="Kim Y."/>
            <person name="Won Y.J."/>
        </authorList>
    </citation>
    <scope>NUCLEOTIDE SEQUENCE [LARGE SCALE GENOMIC DNA]</scope>
    <source>
        <strain evidence="6">Wonlab-2016</strain>
    </source>
</reference>
<protein>
    <recommendedName>
        <fullName evidence="5">GAR domain-containing protein</fullName>
    </recommendedName>
</protein>
<evidence type="ECO:0000313" key="7">
    <source>
        <dbReference type="Proteomes" id="UP001519460"/>
    </source>
</evidence>
<keyword evidence="7" id="KW-1185">Reference proteome</keyword>
<dbReference type="GO" id="GO:0005856">
    <property type="term" value="C:cytoskeleton"/>
    <property type="evidence" value="ECO:0007669"/>
    <property type="project" value="UniProtKB-SubCell"/>
</dbReference>
<proteinExistence type="predicted"/>
<dbReference type="SUPFAM" id="SSF143575">
    <property type="entry name" value="GAS2 domain-like"/>
    <property type="match status" value="1"/>
</dbReference>